<reference evidence="1" key="1">
    <citation type="submission" date="2019-06" db="EMBL/GenBank/DDBJ databases">
        <authorList>
            <consortium name="NARMS: The National Antimicrobial Resistance Monitoring System"/>
        </authorList>
    </citation>
    <scope>NUCLEOTIDE SEQUENCE</scope>
    <source>
        <strain evidence="1">FSIS31902190</strain>
    </source>
</reference>
<proteinExistence type="predicted"/>
<name>A0A5Y7F6G5_CAMJU</name>
<organism evidence="1">
    <name type="scientific">Campylobacter jejuni</name>
    <dbReference type="NCBI Taxonomy" id="197"/>
    <lineage>
        <taxon>Bacteria</taxon>
        <taxon>Pseudomonadati</taxon>
        <taxon>Campylobacterota</taxon>
        <taxon>Epsilonproteobacteria</taxon>
        <taxon>Campylobacterales</taxon>
        <taxon>Campylobacteraceae</taxon>
        <taxon>Campylobacter</taxon>
    </lineage>
</organism>
<dbReference type="InterPro" id="IPR022605">
    <property type="entry name" value="DUF2920"/>
</dbReference>
<dbReference type="Pfam" id="PF11144">
    <property type="entry name" value="DUF2920"/>
    <property type="match status" value="1"/>
</dbReference>
<dbReference type="AlphaFoldDB" id="A0A5Y7F6G5"/>
<comment type="caution">
    <text evidence="1">The sequence shown here is derived from an EMBL/GenBank/DDBJ whole genome shotgun (WGS) entry which is preliminary data.</text>
</comment>
<sequence>MIINQIYSIDSCDDVELNIKRGSKLEFRLTYDDSKEIEAIVCIIPGGAEDMNSYIYIDDYLTRNYKVAVININYHCIGNRPHLGSSFYLDDIDKFILDTSLKAINLKCINVY</sequence>
<protein>
    <submittedName>
        <fullName evidence="1">DUF2920 family protein</fullName>
    </submittedName>
</protein>
<feature type="non-terminal residue" evidence="1">
    <location>
        <position position="112"/>
    </location>
</feature>
<accession>A0A5Y7F6G5</accession>
<dbReference type="EMBL" id="AAJEOT010000016">
    <property type="protein sequence ID" value="ECL0294730.1"/>
    <property type="molecule type" value="Genomic_DNA"/>
</dbReference>
<evidence type="ECO:0000313" key="1">
    <source>
        <dbReference type="EMBL" id="ECL0294730.1"/>
    </source>
</evidence>
<gene>
    <name evidence="1" type="ORF">FKJ08_03650</name>
</gene>